<dbReference type="Pfam" id="PF13409">
    <property type="entry name" value="GST_N_2"/>
    <property type="match status" value="1"/>
</dbReference>
<dbReference type="PANTHER" id="PTHR44051">
    <property type="entry name" value="GLUTATHIONE S-TRANSFERASE-RELATED"/>
    <property type="match status" value="1"/>
</dbReference>
<dbReference type="SUPFAM" id="SSF52833">
    <property type="entry name" value="Thioredoxin-like"/>
    <property type="match status" value="1"/>
</dbReference>
<dbReference type="InterPro" id="IPR040079">
    <property type="entry name" value="Glutathione_S-Trfase"/>
</dbReference>
<dbReference type="PROSITE" id="PS50404">
    <property type="entry name" value="GST_NTER"/>
    <property type="match status" value="1"/>
</dbReference>
<dbReference type="Gene3D" id="3.40.30.10">
    <property type="entry name" value="Glutaredoxin"/>
    <property type="match status" value="1"/>
</dbReference>
<feature type="domain" description="GST C-terminal" evidence="3">
    <location>
        <begin position="86"/>
        <end position="209"/>
    </location>
</feature>
<dbReference type="SFLD" id="SFLDG01150">
    <property type="entry name" value="Main.1:_Beta-like"/>
    <property type="match status" value="1"/>
</dbReference>
<dbReference type="CDD" id="cd03046">
    <property type="entry name" value="GST_N_GTT1_like"/>
    <property type="match status" value="1"/>
</dbReference>
<gene>
    <name evidence="4" type="ORF">KHLLAP_LOCUS6313</name>
</gene>
<dbReference type="SFLD" id="SFLDG00358">
    <property type="entry name" value="Main_(cytGST)"/>
    <property type="match status" value="1"/>
</dbReference>
<feature type="domain" description="GST N-terminal" evidence="2">
    <location>
        <begin position="1"/>
        <end position="80"/>
    </location>
</feature>
<dbReference type="InterPro" id="IPR036249">
    <property type="entry name" value="Thioredoxin-like_sf"/>
</dbReference>
<accession>A0AAI8VK12</accession>
<dbReference type="PANTHER" id="PTHR44051:SF9">
    <property type="entry name" value="GLUTATHIONE S-TRANSFERASE 1"/>
    <property type="match status" value="1"/>
</dbReference>
<dbReference type="SUPFAM" id="SSF47616">
    <property type="entry name" value="GST C-terminal domain-like"/>
    <property type="match status" value="1"/>
</dbReference>
<dbReference type="Proteomes" id="UP001295740">
    <property type="component" value="Unassembled WGS sequence"/>
</dbReference>
<dbReference type="SFLD" id="SFLDS00019">
    <property type="entry name" value="Glutathione_Transferase_(cytos"/>
    <property type="match status" value="1"/>
</dbReference>
<evidence type="ECO:0000259" key="3">
    <source>
        <dbReference type="PROSITE" id="PS50405"/>
    </source>
</evidence>
<proteinExistence type="inferred from homology"/>
<protein>
    <submittedName>
        <fullName evidence="4">Uu.00g132390.m01.CDS01</fullName>
    </submittedName>
</protein>
<evidence type="ECO:0000256" key="1">
    <source>
        <dbReference type="ARBA" id="ARBA00007409"/>
    </source>
</evidence>
<dbReference type="Gene3D" id="1.20.1050.10">
    <property type="match status" value="1"/>
</dbReference>
<dbReference type="InterPro" id="IPR036282">
    <property type="entry name" value="Glutathione-S-Trfase_C_sf"/>
</dbReference>
<keyword evidence="5" id="KW-1185">Reference proteome</keyword>
<evidence type="ECO:0000259" key="2">
    <source>
        <dbReference type="PROSITE" id="PS50404"/>
    </source>
</evidence>
<dbReference type="InterPro" id="IPR010987">
    <property type="entry name" value="Glutathione-S-Trfase_C-like"/>
</dbReference>
<sequence length="233" mass="25972">MTLTVHHLGVSQSDRVVWLCEELGIEYNLKKYDRAPILSPDEYKALHPLGAAPVIEDGHVELAESSACVEYICQIYGKGRFVVAPGQKNYADYLYWFHFVNGTLTPALSRTLALSLAGLGKDNDTLKRYDDKLKQILGFVDERLSKVPWLAGEEITAADITIVCCLTSMRSFYPYDLGEYKNILAYLKRISERDGYRRAVQKGDPDLDIDKLTGAAPPPMQKGLAAALQARGK</sequence>
<dbReference type="AlphaFoldDB" id="A0AAI8VK12"/>
<organism evidence="4 5">
    <name type="scientific">Anthostomella pinea</name>
    <dbReference type="NCBI Taxonomy" id="933095"/>
    <lineage>
        <taxon>Eukaryota</taxon>
        <taxon>Fungi</taxon>
        <taxon>Dikarya</taxon>
        <taxon>Ascomycota</taxon>
        <taxon>Pezizomycotina</taxon>
        <taxon>Sordariomycetes</taxon>
        <taxon>Xylariomycetidae</taxon>
        <taxon>Xylariales</taxon>
        <taxon>Xylariaceae</taxon>
        <taxon>Anthostomella</taxon>
    </lineage>
</organism>
<dbReference type="EMBL" id="CAUWAG010000007">
    <property type="protein sequence ID" value="CAJ2505845.1"/>
    <property type="molecule type" value="Genomic_DNA"/>
</dbReference>
<comment type="similarity">
    <text evidence="1">Belongs to the GST superfamily.</text>
</comment>
<dbReference type="InterPro" id="IPR004046">
    <property type="entry name" value="GST_C"/>
</dbReference>
<reference evidence="4" key="1">
    <citation type="submission" date="2023-10" db="EMBL/GenBank/DDBJ databases">
        <authorList>
            <person name="Hackl T."/>
        </authorList>
    </citation>
    <scope>NUCLEOTIDE SEQUENCE</scope>
</reference>
<evidence type="ECO:0000313" key="5">
    <source>
        <dbReference type="Proteomes" id="UP001295740"/>
    </source>
</evidence>
<dbReference type="InterPro" id="IPR004045">
    <property type="entry name" value="Glutathione_S-Trfase_N"/>
</dbReference>
<dbReference type="Pfam" id="PF00043">
    <property type="entry name" value="GST_C"/>
    <property type="match status" value="1"/>
</dbReference>
<name>A0AAI8VK12_9PEZI</name>
<comment type="caution">
    <text evidence="4">The sequence shown here is derived from an EMBL/GenBank/DDBJ whole genome shotgun (WGS) entry which is preliminary data.</text>
</comment>
<evidence type="ECO:0000313" key="4">
    <source>
        <dbReference type="EMBL" id="CAJ2505845.1"/>
    </source>
</evidence>
<dbReference type="PROSITE" id="PS50405">
    <property type="entry name" value="GST_CTER"/>
    <property type="match status" value="1"/>
</dbReference>